<comment type="caution">
    <text evidence="1">The sequence shown here is derived from an EMBL/GenBank/DDBJ whole genome shotgun (WGS) entry which is preliminary data.</text>
</comment>
<gene>
    <name evidence="1" type="ORF">J5N97_009956</name>
</gene>
<name>A0A9D5CY67_9LILI</name>
<evidence type="ECO:0000313" key="2">
    <source>
        <dbReference type="Proteomes" id="UP001085076"/>
    </source>
</evidence>
<dbReference type="Proteomes" id="UP001085076">
    <property type="component" value="Miscellaneous, Linkage group lg02"/>
</dbReference>
<evidence type="ECO:0000313" key="1">
    <source>
        <dbReference type="EMBL" id="KAJ0981701.1"/>
    </source>
</evidence>
<dbReference type="AlphaFoldDB" id="A0A9D5CY67"/>
<proteinExistence type="predicted"/>
<protein>
    <submittedName>
        <fullName evidence="1">Uncharacterized protein</fullName>
    </submittedName>
</protein>
<reference evidence="1" key="1">
    <citation type="submission" date="2021-03" db="EMBL/GenBank/DDBJ databases">
        <authorList>
            <person name="Li Z."/>
            <person name="Yang C."/>
        </authorList>
    </citation>
    <scope>NUCLEOTIDE SEQUENCE</scope>
    <source>
        <strain evidence="1">Dzin_1.0</strain>
        <tissue evidence="1">Leaf</tissue>
    </source>
</reference>
<sequence length="96" mass="10076">MAGAPSVRSMNTADMDARSVLELASNKAQLVTKKSISKPSPKAAEEEKFQIPAPSLAVDSPPLSLVNYLIDSGSLSNTIVGRRTLGSDYGGKKEKG</sequence>
<organism evidence="1 2">
    <name type="scientific">Dioscorea zingiberensis</name>
    <dbReference type="NCBI Taxonomy" id="325984"/>
    <lineage>
        <taxon>Eukaryota</taxon>
        <taxon>Viridiplantae</taxon>
        <taxon>Streptophyta</taxon>
        <taxon>Embryophyta</taxon>
        <taxon>Tracheophyta</taxon>
        <taxon>Spermatophyta</taxon>
        <taxon>Magnoliopsida</taxon>
        <taxon>Liliopsida</taxon>
        <taxon>Dioscoreales</taxon>
        <taxon>Dioscoreaceae</taxon>
        <taxon>Dioscorea</taxon>
    </lineage>
</organism>
<keyword evidence="2" id="KW-1185">Reference proteome</keyword>
<dbReference type="EMBL" id="JAGGNH010000002">
    <property type="protein sequence ID" value="KAJ0981701.1"/>
    <property type="molecule type" value="Genomic_DNA"/>
</dbReference>
<accession>A0A9D5CY67</accession>
<reference evidence="1" key="2">
    <citation type="journal article" date="2022" name="Hortic Res">
        <title>The genome of Dioscorea zingiberensis sheds light on the biosynthesis, origin and evolution of the medicinally important diosgenin saponins.</title>
        <authorList>
            <person name="Li Y."/>
            <person name="Tan C."/>
            <person name="Li Z."/>
            <person name="Guo J."/>
            <person name="Li S."/>
            <person name="Chen X."/>
            <person name="Wang C."/>
            <person name="Dai X."/>
            <person name="Yang H."/>
            <person name="Song W."/>
            <person name="Hou L."/>
            <person name="Xu J."/>
            <person name="Tong Z."/>
            <person name="Xu A."/>
            <person name="Yuan X."/>
            <person name="Wang W."/>
            <person name="Yang Q."/>
            <person name="Chen L."/>
            <person name="Sun Z."/>
            <person name="Wang K."/>
            <person name="Pan B."/>
            <person name="Chen J."/>
            <person name="Bao Y."/>
            <person name="Liu F."/>
            <person name="Qi X."/>
            <person name="Gang D.R."/>
            <person name="Wen J."/>
            <person name="Li J."/>
        </authorList>
    </citation>
    <scope>NUCLEOTIDE SEQUENCE</scope>
    <source>
        <strain evidence="1">Dzin_1.0</strain>
    </source>
</reference>